<evidence type="ECO:0000256" key="2">
    <source>
        <dbReference type="ARBA" id="ARBA00022450"/>
    </source>
</evidence>
<dbReference type="InterPro" id="IPR009081">
    <property type="entry name" value="PP-bd_ACP"/>
</dbReference>
<dbReference type="InterPro" id="IPR020806">
    <property type="entry name" value="PKS_PP-bd"/>
</dbReference>
<dbReference type="Pfam" id="PF13193">
    <property type="entry name" value="AMP-binding_C"/>
    <property type="match status" value="1"/>
</dbReference>
<feature type="compositionally biased region" description="Low complexity" evidence="6">
    <location>
        <begin position="1015"/>
        <end position="1036"/>
    </location>
</feature>
<dbReference type="InterPro" id="IPR036736">
    <property type="entry name" value="ACP-like_sf"/>
</dbReference>
<dbReference type="Gene3D" id="3.30.559.30">
    <property type="entry name" value="Nonribosomal peptide synthetase, condensation domain"/>
    <property type="match status" value="1"/>
</dbReference>
<dbReference type="SUPFAM" id="SSF52777">
    <property type="entry name" value="CoA-dependent acyltransferases"/>
    <property type="match status" value="2"/>
</dbReference>
<dbReference type="InterPro" id="IPR016035">
    <property type="entry name" value="Acyl_Trfase/lysoPLipase"/>
</dbReference>
<feature type="region of interest" description="Disordered" evidence="6">
    <location>
        <begin position="990"/>
        <end position="1044"/>
    </location>
</feature>
<evidence type="ECO:0000259" key="7">
    <source>
        <dbReference type="PROSITE" id="PS50075"/>
    </source>
</evidence>
<dbReference type="PANTHER" id="PTHR45527">
    <property type="entry name" value="NONRIBOSOMAL PEPTIDE SYNTHETASE"/>
    <property type="match status" value="1"/>
</dbReference>
<proteinExistence type="inferred from homology"/>
<dbReference type="Pfam" id="PF00668">
    <property type="entry name" value="Condensation"/>
    <property type="match status" value="2"/>
</dbReference>
<dbReference type="PROSITE" id="PS00455">
    <property type="entry name" value="AMP_BINDING"/>
    <property type="match status" value="1"/>
</dbReference>
<evidence type="ECO:0000313" key="8">
    <source>
        <dbReference type="EMBL" id="MDQ0580839.1"/>
    </source>
</evidence>
<name>A0ABU0NP24_STRRH</name>
<comment type="cofactor">
    <cofactor evidence="1">
        <name>pantetheine 4'-phosphate</name>
        <dbReference type="ChEBI" id="CHEBI:47942"/>
    </cofactor>
</comment>
<dbReference type="Proteomes" id="UP001230654">
    <property type="component" value="Unassembled WGS sequence"/>
</dbReference>
<evidence type="ECO:0000256" key="1">
    <source>
        <dbReference type="ARBA" id="ARBA00001957"/>
    </source>
</evidence>
<dbReference type="InterPro" id="IPR010071">
    <property type="entry name" value="AA_adenyl_dom"/>
</dbReference>
<comment type="caution">
    <text evidence="8">The sequence shown here is derived from an EMBL/GenBank/DDBJ whole genome shotgun (WGS) entry which is preliminary data.</text>
</comment>
<dbReference type="Gene3D" id="1.10.1200.10">
    <property type="entry name" value="ACP-like"/>
    <property type="match status" value="1"/>
</dbReference>
<keyword evidence="3" id="KW-0597">Phosphoprotein</keyword>
<dbReference type="SUPFAM" id="SSF47336">
    <property type="entry name" value="ACP-like"/>
    <property type="match status" value="1"/>
</dbReference>
<dbReference type="Gene3D" id="3.30.70.3290">
    <property type="match status" value="1"/>
</dbReference>
<dbReference type="SMART" id="SM00823">
    <property type="entry name" value="PKS_PP"/>
    <property type="match status" value="1"/>
</dbReference>
<dbReference type="Pfam" id="PF00501">
    <property type="entry name" value="AMP-binding"/>
    <property type="match status" value="1"/>
</dbReference>
<dbReference type="PROSITE" id="PS50075">
    <property type="entry name" value="CARRIER"/>
    <property type="match status" value="1"/>
</dbReference>
<evidence type="ECO:0000256" key="3">
    <source>
        <dbReference type="ARBA" id="ARBA00022553"/>
    </source>
</evidence>
<feature type="compositionally biased region" description="Low complexity" evidence="6">
    <location>
        <begin position="168"/>
        <end position="181"/>
    </location>
</feature>
<dbReference type="InterPro" id="IPR045851">
    <property type="entry name" value="AMP-bd_C_sf"/>
</dbReference>
<feature type="region of interest" description="Disordered" evidence="6">
    <location>
        <begin position="1117"/>
        <end position="1148"/>
    </location>
</feature>
<dbReference type="Gene3D" id="3.40.50.980">
    <property type="match status" value="2"/>
</dbReference>
<organism evidence="8 9">
    <name type="scientific">Streptomyces rishiriensis</name>
    <dbReference type="NCBI Taxonomy" id="68264"/>
    <lineage>
        <taxon>Bacteria</taxon>
        <taxon>Bacillati</taxon>
        <taxon>Actinomycetota</taxon>
        <taxon>Actinomycetes</taxon>
        <taxon>Kitasatosporales</taxon>
        <taxon>Streptomycetaceae</taxon>
        <taxon>Streptomyces</taxon>
    </lineage>
</organism>
<dbReference type="PROSITE" id="PS00012">
    <property type="entry name" value="PHOSPHOPANTETHEINE"/>
    <property type="match status" value="1"/>
</dbReference>
<evidence type="ECO:0000313" key="9">
    <source>
        <dbReference type="Proteomes" id="UP001230654"/>
    </source>
</evidence>
<dbReference type="EMBL" id="JAUSWV010000002">
    <property type="protein sequence ID" value="MDQ0580839.1"/>
    <property type="molecule type" value="Genomic_DNA"/>
</dbReference>
<sequence>MREPASSEQLDVWLACQREPESDRYNVTVDLEFTPTVDVPALRAALTDVLTAHPALRCAFATEGGELWRSTEADPPMAFVTDRLPGRYDRAQALARAVVAGRAPFDLATAPLVRATLLTGEGGALLAVTMHHIVSDGWSSRILAEDLVTAYRSRTAGAPGPAPRRSPDAGADATAGTSADATADIVAETGPRAGTGTGAGADGGAAALSPRAVAGAETPAPVGRDADAGVEADADGDADADAEAEAEAEEYWTSVLRDAPASLAPPHDLVPEDGFPGPSGRVEVLLPAEVHAGVQALAAAERGSPAVVLLAAWSVLLHAWAGESEGTFGMVFAGRRYADAERVDLFSRALPLRDRTSPDDRFLEVAARLREQMLDAMEHAHLPVRRLRAIRSARANGPGVERTVFMYTPAYEDAWQAGEVTVRRFDHPDETTKYEFSLNVLEGAAGTRLCVYYDTARYLPATAQLFAEELRELLARAVAAPDSTCGDLLAACDPGLSEVAAHGAPVASPAPSIPGLVLRHAAARPDAVAVRHGQRTLGYGELAARAGEVAGWLRDRGVGPGDTVALLLAPGVETPVFWLASALAGAAYLPLDPAYPQAQLQLIVDDARPAVLVVDPDCGQSLDVPEGTAVPVGEALERARGRSAPEVAYDDTATLCVLYTSGTTGRPKGVVLPHRGLARLFVRPDFLPLDETDVVAQLCPLNFDGASYEIWGALTHGAQLVVLDKHLVLSPREMRTVVRERGVSTLLVTTPLLNRIIEDAPDLLQSLRRVYFGGELISVRHMRRALRWSRPGVLLHSYGPTENSFTSTWYPITDLAPNARTVPIGRPVPGTEVRVVQEGGIRPVPRGVPGELLLGGAGLADGYLNAPGMTADRFVTDGTTRLYRTGDRVRWRPDGLLEFIGRKDNQVKIRSQRVELGEVEAVLDAHPAVESVFVTTRVNRRDEKEIVAYAVAAPGTDADEIGRHARLRLPAFAVPSHLLLVGELPLTPTGKIDRRRLPDPERTSRAAGPDPAPVPASALAPAPPSVTSVTSVTPASEASGTSVASVTDGVRAAWRAVLEHDGFGSDRNFFDAGGHSLLLVKLREHLRLTTGADVPVIDLLRHVTVHEQARLIATAHRPGGGTAAPASVVPRRPLDRAPSGKTVPAPVSPPGPRIVALSAATADALAVARERLAAHLEANPDLALADVAHTLDVGRRHFGHRCAVVASDPAEAVRALRAPHTATPAVPGSPPAVVFAFADGPPDGADRAAGPLTRQLRLADRFAERGVTPAAVYGVGTGRFAAAVVSGALTAEEGVRLAADGAAARVPVPRRPRLLWSTALGPLLPDGPAPQEQHLSAEAEPAKLLRAAGDRLGEVAVLDIAAVDPDERALLTALAALWCQGAEVRLTPPGPARRLRLPGHPLSWAFSASPLPTDS</sequence>
<dbReference type="InterPro" id="IPR020845">
    <property type="entry name" value="AMP-binding_CS"/>
</dbReference>
<dbReference type="Gene3D" id="3.30.559.10">
    <property type="entry name" value="Chloramphenicol acetyltransferase-like domain"/>
    <property type="match status" value="1"/>
</dbReference>
<dbReference type="InterPro" id="IPR001242">
    <property type="entry name" value="Condensation_dom"/>
</dbReference>
<dbReference type="SUPFAM" id="SSF52151">
    <property type="entry name" value="FabD/lysophospholipase-like"/>
    <property type="match status" value="1"/>
</dbReference>
<dbReference type="InterPro" id="IPR000873">
    <property type="entry name" value="AMP-dep_synth/lig_dom"/>
</dbReference>
<dbReference type="PANTHER" id="PTHR45527:SF1">
    <property type="entry name" value="FATTY ACID SYNTHASE"/>
    <property type="match status" value="1"/>
</dbReference>
<dbReference type="InterPro" id="IPR006162">
    <property type="entry name" value="Ppantetheine_attach_site"/>
</dbReference>
<dbReference type="InterPro" id="IPR001227">
    <property type="entry name" value="Ac_transferase_dom_sf"/>
</dbReference>
<dbReference type="Pfam" id="PF22621">
    <property type="entry name" value="CurL-like_PKS_C"/>
    <property type="match status" value="1"/>
</dbReference>
<dbReference type="InterPro" id="IPR023213">
    <property type="entry name" value="CAT-like_dom_sf"/>
</dbReference>
<dbReference type="SUPFAM" id="SSF56801">
    <property type="entry name" value="Acetyl-CoA synthetase-like"/>
    <property type="match status" value="1"/>
</dbReference>
<feature type="compositionally biased region" description="Acidic residues" evidence="6">
    <location>
        <begin position="228"/>
        <end position="248"/>
    </location>
</feature>
<comment type="similarity">
    <text evidence="5">In the C-terminal section; belongs to the NRP synthetase family.</text>
</comment>
<dbReference type="InterPro" id="IPR025110">
    <property type="entry name" value="AMP-bd_C"/>
</dbReference>
<evidence type="ECO:0000256" key="6">
    <source>
        <dbReference type="SAM" id="MobiDB-lite"/>
    </source>
</evidence>
<feature type="region of interest" description="Disordered" evidence="6">
    <location>
        <begin position="211"/>
        <end position="248"/>
    </location>
</feature>
<feature type="region of interest" description="Disordered" evidence="6">
    <location>
        <begin position="154"/>
        <end position="181"/>
    </location>
</feature>
<keyword evidence="4" id="KW-0045">Antibiotic biosynthesis</keyword>
<keyword evidence="2" id="KW-0596">Phosphopantetheine</keyword>
<accession>A0ABU0NP24</accession>
<dbReference type="Gene3D" id="2.30.38.10">
    <property type="entry name" value="Luciferase, Domain 3"/>
    <property type="match status" value="1"/>
</dbReference>
<evidence type="ECO:0000256" key="4">
    <source>
        <dbReference type="ARBA" id="ARBA00023194"/>
    </source>
</evidence>
<reference evidence="8 9" key="1">
    <citation type="submission" date="2023-07" db="EMBL/GenBank/DDBJ databases">
        <title>Comparative genomics of wheat-associated soil bacteria to identify genetic determinants of phenazine resistance.</title>
        <authorList>
            <person name="Mouncey N."/>
        </authorList>
    </citation>
    <scope>NUCLEOTIDE SEQUENCE [LARGE SCALE GENOMIC DNA]</scope>
    <source>
        <strain evidence="8 9">B2I6</strain>
    </source>
</reference>
<dbReference type="Gene3D" id="3.30.300.30">
    <property type="match status" value="1"/>
</dbReference>
<protein>
    <submittedName>
        <fullName evidence="8">Amino acid adenylation domain-containing protein</fullName>
    </submittedName>
</protein>
<dbReference type="NCBIfam" id="TIGR01733">
    <property type="entry name" value="AA-adenyl-dom"/>
    <property type="match status" value="1"/>
</dbReference>
<dbReference type="Pfam" id="PF00550">
    <property type="entry name" value="PP-binding"/>
    <property type="match status" value="1"/>
</dbReference>
<feature type="domain" description="Carrier" evidence="7">
    <location>
        <begin position="1041"/>
        <end position="1116"/>
    </location>
</feature>
<dbReference type="Gene3D" id="3.40.366.10">
    <property type="entry name" value="Malonyl-Coenzyme A Acyl Carrier Protein, domain 2"/>
    <property type="match status" value="1"/>
</dbReference>
<dbReference type="RefSeq" id="WP_307163161.1">
    <property type="nucleotide sequence ID" value="NZ_JAUSWV010000002.1"/>
</dbReference>
<gene>
    <name evidence="8" type="ORF">QF030_003017</name>
</gene>
<feature type="compositionally biased region" description="Basic and acidic residues" evidence="6">
    <location>
        <begin position="991"/>
        <end position="1004"/>
    </location>
</feature>
<evidence type="ECO:0000256" key="5">
    <source>
        <dbReference type="ARBA" id="ARBA00029443"/>
    </source>
</evidence>
<keyword evidence="9" id="KW-1185">Reference proteome</keyword>